<dbReference type="OMA" id="WFAPINE"/>
<keyword evidence="1" id="KW-0175">Coiled coil</keyword>
<dbReference type="OrthoDB" id="272324at2759"/>
<feature type="region of interest" description="Disordered" evidence="2">
    <location>
        <begin position="1"/>
        <end position="26"/>
    </location>
</feature>
<dbReference type="AlphaFoldDB" id="A0A0S4KIJ7"/>
<feature type="coiled-coil region" evidence="1">
    <location>
        <begin position="37"/>
        <end position="64"/>
    </location>
</feature>
<dbReference type="Proteomes" id="UP000051952">
    <property type="component" value="Unassembled WGS sequence"/>
</dbReference>
<keyword evidence="5" id="KW-1185">Reference proteome</keyword>
<feature type="compositionally biased region" description="Basic and acidic residues" evidence="2">
    <location>
        <begin position="17"/>
        <end position="26"/>
    </location>
</feature>
<evidence type="ECO:0000313" key="5">
    <source>
        <dbReference type="Proteomes" id="UP000051952"/>
    </source>
</evidence>
<proteinExistence type="predicted"/>
<gene>
    <name evidence="4" type="ORF">BSAL_78695</name>
</gene>
<dbReference type="EMBL" id="CYKH01000786">
    <property type="protein sequence ID" value="CUI14231.1"/>
    <property type="molecule type" value="Genomic_DNA"/>
</dbReference>
<feature type="transmembrane region" description="Helical" evidence="3">
    <location>
        <begin position="476"/>
        <end position="495"/>
    </location>
</feature>
<protein>
    <submittedName>
        <fullName evidence="4">Transmembrane protein, putative</fullName>
    </submittedName>
</protein>
<accession>A0A0S4KIJ7</accession>
<evidence type="ECO:0000256" key="1">
    <source>
        <dbReference type="SAM" id="Coils"/>
    </source>
</evidence>
<feature type="compositionally biased region" description="Low complexity" evidence="2">
    <location>
        <begin position="437"/>
        <end position="469"/>
    </location>
</feature>
<name>A0A0S4KIJ7_BODSA</name>
<evidence type="ECO:0000313" key="4">
    <source>
        <dbReference type="EMBL" id="CUI14231.1"/>
    </source>
</evidence>
<reference evidence="5" key="1">
    <citation type="submission" date="2015-09" db="EMBL/GenBank/DDBJ databases">
        <authorList>
            <consortium name="Pathogen Informatics"/>
        </authorList>
    </citation>
    <scope>NUCLEOTIDE SEQUENCE [LARGE SCALE GENOMIC DNA]</scope>
    <source>
        <strain evidence="5">Lake Konstanz</strain>
    </source>
</reference>
<organism evidence="4 5">
    <name type="scientific">Bodo saltans</name>
    <name type="common">Flagellated protozoan</name>
    <dbReference type="NCBI Taxonomy" id="75058"/>
    <lineage>
        <taxon>Eukaryota</taxon>
        <taxon>Discoba</taxon>
        <taxon>Euglenozoa</taxon>
        <taxon>Kinetoplastea</taxon>
        <taxon>Metakinetoplastina</taxon>
        <taxon>Eubodonida</taxon>
        <taxon>Bodonidae</taxon>
        <taxon>Bodo</taxon>
    </lineage>
</organism>
<keyword evidence="3 4" id="KW-0812">Transmembrane</keyword>
<evidence type="ECO:0000256" key="3">
    <source>
        <dbReference type="SAM" id="Phobius"/>
    </source>
</evidence>
<keyword evidence="3" id="KW-1133">Transmembrane helix</keyword>
<dbReference type="VEuPathDB" id="TriTrypDB:BSAL_78695"/>
<evidence type="ECO:0000256" key="2">
    <source>
        <dbReference type="SAM" id="MobiDB-lite"/>
    </source>
</evidence>
<feature type="region of interest" description="Disordered" evidence="2">
    <location>
        <begin position="434"/>
        <end position="469"/>
    </location>
</feature>
<sequence length="501" mass="54415">MSNSAVESIAEASPQDENEKLSPEEREHMKQTIIKNMTGIQDLLRTYQQQHETLQQEVAEFVMRDVEEQNQMHALVDSVEAEQRAARQNPQYLRWAAASGKSEFSHENETDDDGHKTWTWFETLDIATLPTAILPLEAYPGVKQHLAGWRRLNSAIDHQLTALADDLFQQALTVGGDASPDSQDYVVFLNGLPVLDASLFREDTARFAVQEQSTATAQGKWSDVESAATWWQARLMQSSSVCTPSALKSLISTSPSVPQCLLEGTQDFISLVSVSELRTGALCRLVALDGVVRAIEVCDPKCNVLGGVCTKPTETVDRVIARGAEAVASRLFETEGCSSQQLITTWLTITEDGAVHLRVTDARQLSPSSPYRWFLTWADICGLGRVVGATSDSVVVKRTRARLAELEPFDALSTVWFAPINEVLNGTASPTQLVVQPSSASSPTSPAPLLATQSQNNNSKNNNNGNTKGHVTTAQVAGVAVVATCVGGLLATLLLSKRLGK</sequence>
<keyword evidence="3" id="KW-0472">Membrane</keyword>